<organism evidence="2 3">
    <name type="scientific">Oleidesulfovibrio alaskensis (strain ATCC BAA-1058 / DSM 17464 / G20)</name>
    <name type="common">Desulfovibrio alaskensis</name>
    <dbReference type="NCBI Taxonomy" id="207559"/>
    <lineage>
        <taxon>Bacteria</taxon>
        <taxon>Pseudomonadati</taxon>
        <taxon>Thermodesulfobacteriota</taxon>
        <taxon>Desulfovibrionia</taxon>
        <taxon>Desulfovibrionales</taxon>
        <taxon>Desulfovibrionaceae</taxon>
        <taxon>Oleidesulfovibrio</taxon>
    </lineage>
</organism>
<dbReference type="EMBL" id="CP000112">
    <property type="protein sequence ID" value="ABB39557.1"/>
    <property type="molecule type" value="Genomic_DNA"/>
</dbReference>
<dbReference type="PROSITE" id="PS50005">
    <property type="entry name" value="TPR"/>
    <property type="match status" value="1"/>
</dbReference>
<gene>
    <name evidence="2" type="ordered locus">Dde_2761</name>
</gene>
<feature type="repeat" description="TPR" evidence="1">
    <location>
        <begin position="212"/>
        <end position="245"/>
    </location>
</feature>
<dbReference type="InterPro" id="IPR019734">
    <property type="entry name" value="TPR_rpt"/>
</dbReference>
<accession>Q30XN9</accession>
<keyword evidence="3" id="KW-1185">Reference proteome</keyword>
<dbReference type="eggNOG" id="COG0457">
    <property type="taxonomic scope" value="Bacteria"/>
</dbReference>
<protein>
    <submittedName>
        <fullName evidence="2">Tetratricopeptide TPR_1 repeat-containing protein</fullName>
    </submittedName>
</protein>
<dbReference type="SMART" id="SM00028">
    <property type="entry name" value="TPR"/>
    <property type="match status" value="2"/>
</dbReference>
<keyword evidence="1" id="KW-0802">TPR repeat</keyword>
<evidence type="ECO:0000256" key="1">
    <source>
        <dbReference type="PROSITE-ProRule" id="PRU00339"/>
    </source>
</evidence>
<reference evidence="2 3" key="1">
    <citation type="journal article" date="2011" name="J. Bacteriol.">
        <title>Complete genome sequence and updated annotation of Desulfovibrio alaskensis G20.</title>
        <authorList>
            <person name="Hauser L.J."/>
            <person name="Land M.L."/>
            <person name="Brown S.D."/>
            <person name="Larimer F."/>
            <person name="Keller K.L."/>
            <person name="Rapp-Giles B.J."/>
            <person name="Price M.N."/>
            <person name="Lin M."/>
            <person name="Bruce D.C."/>
            <person name="Detter J.C."/>
            <person name="Tapia R."/>
            <person name="Han C.S."/>
            <person name="Goodwin L.A."/>
            <person name="Cheng J.F."/>
            <person name="Pitluck S."/>
            <person name="Copeland A."/>
            <person name="Lucas S."/>
            <person name="Nolan M."/>
            <person name="Lapidus A.L."/>
            <person name="Palumbo A.V."/>
            <person name="Wall J.D."/>
        </authorList>
    </citation>
    <scope>NUCLEOTIDE SEQUENCE [LARGE SCALE GENOMIC DNA]</scope>
    <source>
        <strain evidence="3">ATCC BAA 1058 / DSM 17464 / G20</strain>
    </source>
</reference>
<dbReference type="SUPFAM" id="SSF48452">
    <property type="entry name" value="TPR-like"/>
    <property type="match status" value="1"/>
</dbReference>
<dbReference type="Proteomes" id="UP000002710">
    <property type="component" value="Chromosome"/>
</dbReference>
<name>Q30XN9_OLEA2</name>
<proteinExistence type="predicted"/>
<sequence length="262" mass="28226">MNAAVLGIYALDLTAARGGKTGCVAMDDDPVLVFVMRGAQGRLTGQPLCACGMPSGYLHPVDEDDLLENYRPELGAPLKRIQTVAAGILRKMAAESARAGAVDKLYRHGAAVIEVAPCPQEWLDNDEQLLVSGMLAVMRHELLPAVPAVACDTAVLRHQGLHAALCSLVDSGQLLSGHLRCAAACAIACRKRGNHARAIEIYRQALALREDDHILFNLARALFESDSVQEAKHCLERALEINPRLEMAGRFLSFLQAAEQNG</sequence>
<dbReference type="Gene3D" id="1.25.40.10">
    <property type="entry name" value="Tetratricopeptide repeat domain"/>
    <property type="match status" value="1"/>
</dbReference>
<dbReference type="KEGG" id="dde:Dde_2761"/>
<dbReference type="STRING" id="207559.Dde_2761"/>
<dbReference type="AlphaFoldDB" id="Q30XN9"/>
<dbReference type="HOGENOM" id="CLU_1060608_0_0_7"/>
<dbReference type="RefSeq" id="WP_011368576.1">
    <property type="nucleotide sequence ID" value="NC_007519.1"/>
</dbReference>
<dbReference type="Pfam" id="PF14559">
    <property type="entry name" value="TPR_19"/>
    <property type="match status" value="1"/>
</dbReference>
<dbReference type="InterPro" id="IPR011990">
    <property type="entry name" value="TPR-like_helical_dom_sf"/>
</dbReference>
<evidence type="ECO:0000313" key="2">
    <source>
        <dbReference type="EMBL" id="ABB39557.1"/>
    </source>
</evidence>
<evidence type="ECO:0000313" key="3">
    <source>
        <dbReference type="Proteomes" id="UP000002710"/>
    </source>
</evidence>